<feature type="transmembrane region" description="Helical" evidence="13">
    <location>
        <begin position="90"/>
        <end position="110"/>
    </location>
</feature>
<keyword evidence="4" id="KW-1003">Cell membrane</keyword>
<gene>
    <name evidence="15" type="ORF">Q4481_07700</name>
</gene>
<evidence type="ECO:0000256" key="2">
    <source>
        <dbReference type="ARBA" id="ARBA00004651"/>
    </source>
</evidence>
<evidence type="ECO:0000313" key="15">
    <source>
        <dbReference type="EMBL" id="MDO6963838.1"/>
    </source>
</evidence>
<dbReference type="SUPFAM" id="SSF81342">
    <property type="entry name" value="Transmembrane di-heme cytochromes"/>
    <property type="match status" value="1"/>
</dbReference>
<comment type="similarity">
    <text evidence="12">Belongs to the cytochrome b561 family.</text>
</comment>
<dbReference type="InterPro" id="IPR016174">
    <property type="entry name" value="Di-haem_cyt_TM"/>
</dbReference>
<dbReference type="RefSeq" id="WP_304375748.1">
    <property type="nucleotide sequence ID" value="NZ_JAUOZU010000006.1"/>
</dbReference>
<evidence type="ECO:0000256" key="10">
    <source>
        <dbReference type="ARBA" id="ARBA00023004"/>
    </source>
</evidence>
<comment type="cofactor">
    <cofactor evidence="1">
        <name>heme b</name>
        <dbReference type="ChEBI" id="CHEBI:60344"/>
    </cofactor>
</comment>
<keyword evidence="6 13" id="KW-0812">Transmembrane</keyword>
<evidence type="ECO:0000256" key="12">
    <source>
        <dbReference type="ARBA" id="ARBA00037975"/>
    </source>
</evidence>
<dbReference type="InterPro" id="IPR011577">
    <property type="entry name" value="Cyt_b561_bac/Ni-Hgenase"/>
</dbReference>
<feature type="transmembrane region" description="Helical" evidence="13">
    <location>
        <begin position="6"/>
        <end position="32"/>
    </location>
</feature>
<sequence length="188" mass="21320">MLRNSAASYGFVAIAFHWVMAILFLIQFWIGLTMMGIVNPLEKFALYQRHKSFGFLILGLVMLRLLWSLANRRPALPATMKESERQLAKASHALLYLALFAIPLTGWAVVSTSPLPIASWFFGLFTIPRLPLTISLHSQQIWGSVHGLLAYSALFLAGIHALAALRHHFHHRDDVLKRMLWPRHGNQD</sequence>
<dbReference type="Gene3D" id="1.20.950.20">
    <property type="entry name" value="Transmembrane di-heme cytochromes, Chain C"/>
    <property type="match status" value="1"/>
</dbReference>
<evidence type="ECO:0000256" key="4">
    <source>
        <dbReference type="ARBA" id="ARBA00022475"/>
    </source>
</evidence>
<evidence type="ECO:0000256" key="5">
    <source>
        <dbReference type="ARBA" id="ARBA00022617"/>
    </source>
</evidence>
<evidence type="ECO:0000256" key="7">
    <source>
        <dbReference type="ARBA" id="ARBA00022723"/>
    </source>
</evidence>
<evidence type="ECO:0000256" key="3">
    <source>
        <dbReference type="ARBA" id="ARBA00022448"/>
    </source>
</evidence>
<protein>
    <submittedName>
        <fullName evidence="15">Cytochrome b</fullName>
    </submittedName>
</protein>
<comment type="subcellular location">
    <subcellularLocation>
        <location evidence="2">Cell membrane</location>
        <topology evidence="2">Multi-pass membrane protein</topology>
    </subcellularLocation>
</comment>
<keyword evidence="9 13" id="KW-1133">Transmembrane helix</keyword>
<reference evidence="15" key="1">
    <citation type="journal article" date="2015" name="Int. J. Syst. Evol. Microbiol.">
        <title>Rhizobium alvei sp. nov., isolated from a freshwater river.</title>
        <authorList>
            <person name="Sheu S.Y."/>
            <person name="Huang H.W."/>
            <person name="Young C.C."/>
            <person name="Chen W.M."/>
        </authorList>
    </citation>
    <scope>NUCLEOTIDE SEQUENCE</scope>
    <source>
        <strain evidence="15">TNR-22</strain>
    </source>
</reference>
<evidence type="ECO:0000256" key="11">
    <source>
        <dbReference type="ARBA" id="ARBA00023136"/>
    </source>
</evidence>
<evidence type="ECO:0000259" key="14">
    <source>
        <dbReference type="Pfam" id="PF01292"/>
    </source>
</evidence>
<evidence type="ECO:0000256" key="8">
    <source>
        <dbReference type="ARBA" id="ARBA00022982"/>
    </source>
</evidence>
<keyword evidence="11 13" id="KW-0472">Membrane</keyword>
<feature type="transmembrane region" description="Helical" evidence="13">
    <location>
        <begin position="53"/>
        <end position="70"/>
    </location>
</feature>
<keyword evidence="10" id="KW-0408">Iron</keyword>
<keyword evidence="16" id="KW-1185">Reference proteome</keyword>
<evidence type="ECO:0000256" key="9">
    <source>
        <dbReference type="ARBA" id="ARBA00022989"/>
    </source>
</evidence>
<accession>A0ABT8YJG0</accession>
<dbReference type="PANTHER" id="PTHR30529:SF1">
    <property type="entry name" value="CYTOCHROME B561 HOMOLOG 2"/>
    <property type="match status" value="1"/>
</dbReference>
<dbReference type="InterPro" id="IPR052168">
    <property type="entry name" value="Cytochrome_b561_oxidase"/>
</dbReference>
<feature type="domain" description="Cytochrome b561 bacterial/Ni-hydrogenase" evidence="14">
    <location>
        <begin position="9"/>
        <end position="180"/>
    </location>
</feature>
<name>A0ABT8YJG0_9HYPH</name>
<evidence type="ECO:0000256" key="13">
    <source>
        <dbReference type="SAM" id="Phobius"/>
    </source>
</evidence>
<evidence type="ECO:0000256" key="1">
    <source>
        <dbReference type="ARBA" id="ARBA00001970"/>
    </source>
</evidence>
<dbReference type="PANTHER" id="PTHR30529">
    <property type="entry name" value="CYTOCHROME B561"/>
    <property type="match status" value="1"/>
</dbReference>
<reference evidence="15" key="2">
    <citation type="submission" date="2023-07" db="EMBL/GenBank/DDBJ databases">
        <authorList>
            <person name="Shen H."/>
        </authorList>
    </citation>
    <scope>NUCLEOTIDE SEQUENCE</scope>
    <source>
        <strain evidence="15">TNR-22</strain>
    </source>
</reference>
<keyword evidence="5" id="KW-0349">Heme</keyword>
<dbReference type="EMBL" id="JAUOZU010000006">
    <property type="protein sequence ID" value="MDO6963838.1"/>
    <property type="molecule type" value="Genomic_DNA"/>
</dbReference>
<evidence type="ECO:0000313" key="16">
    <source>
        <dbReference type="Proteomes" id="UP001174932"/>
    </source>
</evidence>
<organism evidence="15 16">
    <name type="scientific">Rhizobium alvei</name>
    <dbReference type="NCBI Taxonomy" id="1132659"/>
    <lineage>
        <taxon>Bacteria</taxon>
        <taxon>Pseudomonadati</taxon>
        <taxon>Pseudomonadota</taxon>
        <taxon>Alphaproteobacteria</taxon>
        <taxon>Hyphomicrobiales</taxon>
        <taxon>Rhizobiaceae</taxon>
        <taxon>Rhizobium/Agrobacterium group</taxon>
        <taxon>Rhizobium</taxon>
    </lineage>
</organism>
<dbReference type="Proteomes" id="UP001174932">
    <property type="component" value="Unassembled WGS sequence"/>
</dbReference>
<keyword evidence="7" id="KW-0479">Metal-binding</keyword>
<evidence type="ECO:0000256" key="6">
    <source>
        <dbReference type="ARBA" id="ARBA00022692"/>
    </source>
</evidence>
<dbReference type="Pfam" id="PF01292">
    <property type="entry name" value="Ni_hydr_CYTB"/>
    <property type="match status" value="1"/>
</dbReference>
<proteinExistence type="inferred from homology"/>
<comment type="caution">
    <text evidence="15">The sequence shown here is derived from an EMBL/GenBank/DDBJ whole genome shotgun (WGS) entry which is preliminary data.</text>
</comment>
<feature type="transmembrane region" description="Helical" evidence="13">
    <location>
        <begin position="148"/>
        <end position="169"/>
    </location>
</feature>
<keyword evidence="8" id="KW-0249">Electron transport</keyword>
<keyword evidence="3" id="KW-0813">Transport</keyword>